<name>A0ABV2B0R1_9GAMM</name>
<dbReference type="EMBL" id="APND01000003">
    <property type="protein sequence ID" value="MES1929497.1"/>
    <property type="molecule type" value="Genomic_DNA"/>
</dbReference>
<keyword evidence="7" id="KW-1185">Reference proteome</keyword>
<evidence type="ECO:0000256" key="1">
    <source>
        <dbReference type="ARBA" id="ARBA00001933"/>
    </source>
</evidence>
<protein>
    <submittedName>
        <fullName evidence="6">D-amino-acid transaminase</fullName>
    </submittedName>
</protein>
<dbReference type="InterPro" id="IPR050571">
    <property type="entry name" value="Class-IV_PLP-Dep_Aminotrnsfr"/>
</dbReference>
<dbReference type="PANTHER" id="PTHR42743">
    <property type="entry name" value="AMINO-ACID AMINOTRANSFERASE"/>
    <property type="match status" value="1"/>
</dbReference>
<comment type="similarity">
    <text evidence="2 4">Belongs to the class-IV pyridoxal-phosphate-dependent aminotransferase family.</text>
</comment>
<dbReference type="SUPFAM" id="SSF56752">
    <property type="entry name" value="D-aminoacid aminotransferase-like PLP-dependent enzymes"/>
    <property type="match status" value="1"/>
</dbReference>
<dbReference type="InterPro" id="IPR036038">
    <property type="entry name" value="Aminotransferase-like"/>
</dbReference>
<dbReference type="Pfam" id="PF01063">
    <property type="entry name" value="Aminotran_4"/>
    <property type="match status" value="1"/>
</dbReference>
<organism evidence="6 7">
    <name type="scientific">Salinisphaera dokdonensis CL-ES53</name>
    <dbReference type="NCBI Taxonomy" id="1304272"/>
    <lineage>
        <taxon>Bacteria</taxon>
        <taxon>Pseudomonadati</taxon>
        <taxon>Pseudomonadota</taxon>
        <taxon>Gammaproteobacteria</taxon>
        <taxon>Salinisphaerales</taxon>
        <taxon>Salinisphaeraceae</taxon>
        <taxon>Salinisphaera</taxon>
    </lineage>
</organism>
<comment type="cofactor">
    <cofactor evidence="1 5">
        <name>pyridoxal 5'-phosphate</name>
        <dbReference type="ChEBI" id="CHEBI:597326"/>
    </cofactor>
</comment>
<reference evidence="6 7" key="1">
    <citation type="submission" date="2013-03" db="EMBL/GenBank/DDBJ databases">
        <title>Salinisphaera dokdonensis CL-ES53 Genome Sequencing.</title>
        <authorList>
            <person name="Li C."/>
            <person name="Lai Q."/>
            <person name="Shao Z."/>
        </authorList>
    </citation>
    <scope>NUCLEOTIDE SEQUENCE [LARGE SCALE GENOMIC DNA]</scope>
    <source>
        <strain evidence="6 7">CL-ES53</strain>
    </source>
</reference>
<keyword evidence="3 5" id="KW-0663">Pyridoxal phosphate</keyword>
<dbReference type="Gene3D" id="3.30.470.10">
    <property type="match status" value="1"/>
</dbReference>
<dbReference type="InterPro" id="IPR001544">
    <property type="entry name" value="Aminotrans_IV"/>
</dbReference>
<dbReference type="InterPro" id="IPR043131">
    <property type="entry name" value="BCAT-like_N"/>
</dbReference>
<gene>
    <name evidence="6" type="ORF">SADO_09584</name>
</gene>
<dbReference type="Gene3D" id="3.20.10.10">
    <property type="entry name" value="D-amino Acid Aminotransferase, subunit A, domain 2"/>
    <property type="match status" value="1"/>
</dbReference>
<sequence length="281" mass="30459">MSTAFLNGEFLALEDAKVSVLDRGFLFSDSVYEVIPYYDGRGFGLDAHLQRLARSLDMLGIAHPCDMDGWRRILAELVEANGGGDLAVYLQITRGVPERRDHRITHDLTPTVVAFCQDRPPHDPAALTDGIAAVTQEDTRWHYCTIKSTSLLANVLAADAARAQGANEAIMVRDGAVLEGTSSNVFAVIDGQLVTPALRDTILPGITRGVVLDLAARDGVDHAEPETLTLDALRGASEIWVTSSIREIFPVTRLDGAPVGDGKPGPVWTQMQERLQAMTDE</sequence>
<proteinExistence type="inferred from homology"/>
<comment type="caution">
    <text evidence="6">The sequence shown here is derived from an EMBL/GenBank/DDBJ whole genome shotgun (WGS) entry which is preliminary data.</text>
</comment>
<evidence type="ECO:0000256" key="2">
    <source>
        <dbReference type="ARBA" id="ARBA00009320"/>
    </source>
</evidence>
<evidence type="ECO:0000313" key="7">
    <source>
        <dbReference type="Proteomes" id="UP001460888"/>
    </source>
</evidence>
<dbReference type="RefSeq" id="WP_353111008.1">
    <property type="nucleotide sequence ID" value="NZ_APND01000003.1"/>
</dbReference>
<accession>A0ABV2B0R1</accession>
<evidence type="ECO:0000313" key="6">
    <source>
        <dbReference type="EMBL" id="MES1929497.1"/>
    </source>
</evidence>
<dbReference type="PROSITE" id="PS00770">
    <property type="entry name" value="AA_TRANSFER_CLASS_4"/>
    <property type="match status" value="1"/>
</dbReference>
<dbReference type="InterPro" id="IPR043132">
    <property type="entry name" value="BCAT-like_C"/>
</dbReference>
<evidence type="ECO:0000256" key="4">
    <source>
        <dbReference type="RuleBase" id="RU004106"/>
    </source>
</evidence>
<evidence type="ECO:0000256" key="5">
    <source>
        <dbReference type="RuleBase" id="RU004516"/>
    </source>
</evidence>
<dbReference type="Proteomes" id="UP001460888">
    <property type="component" value="Unassembled WGS sequence"/>
</dbReference>
<evidence type="ECO:0000256" key="3">
    <source>
        <dbReference type="ARBA" id="ARBA00022898"/>
    </source>
</evidence>
<dbReference type="PANTHER" id="PTHR42743:SF10">
    <property type="entry name" value="D-ALANINE AMINOTRANSFERASE"/>
    <property type="match status" value="1"/>
</dbReference>
<dbReference type="InterPro" id="IPR018300">
    <property type="entry name" value="Aminotrans_IV_CS"/>
</dbReference>